<dbReference type="RefSeq" id="WP_369704470.1">
    <property type="nucleotide sequence ID" value="NZ_JBGEWD010000009.1"/>
</dbReference>
<dbReference type="InterPro" id="IPR009377">
    <property type="entry name" value="EutA"/>
</dbReference>
<reference evidence="1 2" key="1">
    <citation type="submission" date="2024-08" db="EMBL/GenBank/DDBJ databases">
        <title>Clostridium lapicellarii sp. nov., and Clostridium renhuaiense sp. nov., two species isolated from the mud in a fermentation cellar used for producing sauce-flavour Chinese liquors.</title>
        <authorList>
            <person name="Yang F."/>
            <person name="Wang H."/>
            <person name="Chen L.Q."/>
            <person name="Zhou N."/>
            <person name="Lu J.J."/>
            <person name="Pu X.X."/>
            <person name="Wan B."/>
            <person name="Wang L."/>
            <person name="Liu S.J."/>
        </authorList>
    </citation>
    <scope>NUCLEOTIDE SEQUENCE [LARGE SCALE GENOMIC DNA]</scope>
    <source>
        <strain evidence="1 2">MT-5</strain>
    </source>
</reference>
<keyword evidence="2" id="KW-1185">Reference proteome</keyword>
<dbReference type="EMBL" id="JBGEWD010000009">
    <property type="protein sequence ID" value="MEY8000576.1"/>
    <property type="molecule type" value="Genomic_DNA"/>
</dbReference>
<dbReference type="InterPro" id="IPR043129">
    <property type="entry name" value="ATPase_NBD"/>
</dbReference>
<comment type="caution">
    <text evidence="1">The sequence shown here is derived from an EMBL/GenBank/DDBJ whole genome shotgun (WGS) entry which is preliminary data.</text>
</comment>
<dbReference type="PANTHER" id="PTHR32432:SF13">
    <property type="entry name" value="ETHANOLAMINE AMMONIA-LYASE REACTIVASE EUTA"/>
    <property type="match status" value="1"/>
</dbReference>
<accession>A0ABV4BP73</accession>
<proteinExistence type="predicted"/>
<organism evidence="1 2">
    <name type="scientific">Clostridium moutaii</name>
    <dbReference type="NCBI Taxonomy" id="3240932"/>
    <lineage>
        <taxon>Bacteria</taxon>
        <taxon>Bacillati</taxon>
        <taxon>Bacillota</taxon>
        <taxon>Clostridia</taxon>
        <taxon>Eubacteriales</taxon>
        <taxon>Clostridiaceae</taxon>
        <taxon>Clostridium</taxon>
    </lineage>
</organism>
<dbReference type="SUPFAM" id="SSF53067">
    <property type="entry name" value="Actin-like ATPase domain"/>
    <property type="match status" value="1"/>
</dbReference>
<evidence type="ECO:0000313" key="1">
    <source>
        <dbReference type="EMBL" id="MEY8000576.1"/>
    </source>
</evidence>
<gene>
    <name evidence="1" type="ORF">AB8U03_10275</name>
</gene>
<dbReference type="Proteomes" id="UP001564657">
    <property type="component" value="Unassembled WGS sequence"/>
</dbReference>
<dbReference type="PIRSF" id="PIRSF012293">
    <property type="entry name" value="EutA"/>
    <property type="match status" value="1"/>
</dbReference>
<dbReference type="PANTHER" id="PTHR32432">
    <property type="entry name" value="CELL DIVISION PROTEIN FTSA-RELATED"/>
    <property type="match status" value="1"/>
</dbReference>
<evidence type="ECO:0000313" key="2">
    <source>
        <dbReference type="Proteomes" id="UP001564657"/>
    </source>
</evidence>
<protein>
    <submittedName>
        <fullName evidence="1">Ethanolamine ammonia-lyase reactivating factor EutA</fullName>
    </submittedName>
</protein>
<dbReference type="InterPro" id="IPR050696">
    <property type="entry name" value="FtsA/MreB"/>
</dbReference>
<sequence>MEDKILSVGIDIGTSTTQIIFSQITVQNTANSFLVPNIKITDIKIIYRSGIYFTPLISREKINLKKLKEIILKEYEMAGICKKNISTGAIIITGETAGKENAKEVLNVLSDLAGDFVVATAGPDLEAILAGYGAGACDISKNKAIKIINFDIGGGTTNCAVFSEGKVVDSFAFDIGGRLIQFDEEDKIIYISDKIKKLIYNLKLNLSIGEKPEFDDLKILTDVFAKVIFETFNNQDLSREEEKLFIQHKSKNMKSQFLMFSGGVSEFVYSSLKIDTLSDTLRFKDIGPVLGYSIRQIFKTQKDKLLQPKEKIRATVIGAGSHSIKISGSTIMFEDDILPVKSIPIVKIPMGEDEETESIYKNICSKSRMYKDTNWAIAFRGPKSPKYSQIKKIASAIVKAFSCSDNPIIVIIESDFAKALGQTIKNIDSNHKIVCIDNIEVTNGDYIDIGKSISGVVPVVIKTLIFKG</sequence>
<name>A0ABV4BP73_9CLOT</name>
<dbReference type="Pfam" id="PF06277">
    <property type="entry name" value="EutA"/>
    <property type="match status" value="1"/>
</dbReference>